<comment type="subcellular location">
    <subcellularLocation>
        <location evidence="1">Secreted</location>
    </subcellularLocation>
</comment>
<keyword evidence="5" id="KW-0472">Membrane</keyword>
<comment type="similarity">
    <text evidence="2 4">Belongs to the AB hydrolase superfamily. Lipase family.</text>
</comment>
<evidence type="ECO:0000256" key="3">
    <source>
        <dbReference type="ARBA" id="ARBA00022525"/>
    </source>
</evidence>
<evidence type="ECO:0000256" key="1">
    <source>
        <dbReference type="ARBA" id="ARBA00004613"/>
    </source>
</evidence>
<dbReference type="InterPro" id="IPR000734">
    <property type="entry name" value="TAG_lipase"/>
</dbReference>
<dbReference type="Pfam" id="PF00151">
    <property type="entry name" value="Lipase"/>
    <property type="match status" value="1"/>
</dbReference>
<keyword evidence="5" id="KW-0812">Transmembrane</keyword>
<evidence type="ECO:0000256" key="2">
    <source>
        <dbReference type="ARBA" id="ARBA00010701"/>
    </source>
</evidence>
<dbReference type="InterPro" id="IPR013818">
    <property type="entry name" value="Lipase"/>
</dbReference>
<proteinExistence type="inferred from homology"/>
<dbReference type="PRINTS" id="PR00821">
    <property type="entry name" value="TAGLIPASE"/>
</dbReference>
<evidence type="ECO:0000256" key="5">
    <source>
        <dbReference type="SAM" id="Phobius"/>
    </source>
</evidence>
<sequence>MFRIRFSITKSLLPPRQMRRILLLNITTTILMLVIQQNNACIVRTVMRFVQKAVIRWDGFDRKYIQMLSVNDKNVNIQYWNSNIGNEKSIKIKFDHEYEILEHWIPDLPLKVIIHGWLDSIVHEDGVFCIKTAYINVGGYNVITVDWGGIAGNRNYMLPMLMTSKIGARLSKVLDNIVGLGIIKPANIHLIGHSLGAHIAGVCGSLMKSGKIGRITGLDPAGPGFEFAKLQKKGLKKTDAVFVDIIHTSGGSTGIYHSAGHADFFPNGGTVPQSGCYDGMQFERLIGVVGCSHSRAYMLYEDSIYNVNSMKGTKCTSWDDYLDNKCYSTKRTPMGHGTSTKARGDFYLRTKSTAPFDAEETTKEDL</sequence>
<gene>
    <name evidence="7" type="primary">LPL</name>
    <name evidence="7" type="ORF">g.10856</name>
</gene>
<name>A0A2S2NUH8_SCHGA</name>
<feature type="transmembrane region" description="Helical" evidence="5">
    <location>
        <begin position="21"/>
        <end position="38"/>
    </location>
</feature>
<keyword evidence="3" id="KW-0964">Secreted</keyword>
<dbReference type="AlphaFoldDB" id="A0A2S2NUH8"/>
<dbReference type="InterPro" id="IPR029058">
    <property type="entry name" value="AB_hydrolase_fold"/>
</dbReference>
<evidence type="ECO:0000256" key="4">
    <source>
        <dbReference type="RuleBase" id="RU004262"/>
    </source>
</evidence>
<dbReference type="GO" id="GO:0005615">
    <property type="term" value="C:extracellular space"/>
    <property type="evidence" value="ECO:0007669"/>
    <property type="project" value="TreeGrafter"/>
</dbReference>
<dbReference type="PANTHER" id="PTHR11610">
    <property type="entry name" value="LIPASE"/>
    <property type="match status" value="1"/>
</dbReference>
<dbReference type="EMBL" id="GGMR01008073">
    <property type="protein sequence ID" value="MBY20692.1"/>
    <property type="molecule type" value="Transcribed_RNA"/>
</dbReference>
<evidence type="ECO:0000259" key="6">
    <source>
        <dbReference type="Pfam" id="PF00151"/>
    </source>
</evidence>
<organism evidence="7">
    <name type="scientific">Schizaphis graminum</name>
    <name type="common">Green bug aphid</name>
    <dbReference type="NCBI Taxonomy" id="13262"/>
    <lineage>
        <taxon>Eukaryota</taxon>
        <taxon>Metazoa</taxon>
        <taxon>Ecdysozoa</taxon>
        <taxon>Arthropoda</taxon>
        <taxon>Hexapoda</taxon>
        <taxon>Insecta</taxon>
        <taxon>Pterygota</taxon>
        <taxon>Neoptera</taxon>
        <taxon>Paraneoptera</taxon>
        <taxon>Hemiptera</taxon>
        <taxon>Sternorrhyncha</taxon>
        <taxon>Aphidomorpha</taxon>
        <taxon>Aphidoidea</taxon>
        <taxon>Aphididae</taxon>
        <taxon>Aphidini</taxon>
        <taxon>Schizaphis</taxon>
    </lineage>
</organism>
<dbReference type="GO" id="GO:0016298">
    <property type="term" value="F:lipase activity"/>
    <property type="evidence" value="ECO:0007669"/>
    <property type="project" value="InterPro"/>
</dbReference>
<evidence type="ECO:0000313" key="7">
    <source>
        <dbReference type="EMBL" id="MBY20692.1"/>
    </source>
</evidence>
<keyword evidence="7" id="KW-0449">Lipoprotein</keyword>
<dbReference type="Gene3D" id="3.40.50.1820">
    <property type="entry name" value="alpha/beta hydrolase"/>
    <property type="match status" value="1"/>
</dbReference>
<accession>A0A2S2NUH8</accession>
<keyword evidence="5" id="KW-1133">Transmembrane helix</keyword>
<feature type="domain" description="Lipase" evidence="6">
    <location>
        <begin position="103"/>
        <end position="356"/>
    </location>
</feature>
<reference evidence="7" key="1">
    <citation type="submission" date="2018-04" db="EMBL/GenBank/DDBJ databases">
        <title>Transcriptome of Schizaphis graminum biotype I.</title>
        <authorList>
            <person name="Scully E.D."/>
            <person name="Geib S.M."/>
            <person name="Palmer N.A."/>
            <person name="Koch K."/>
            <person name="Bradshaw J."/>
            <person name="Heng-Moss T."/>
            <person name="Sarath G."/>
        </authorList>
    </citation>
    <scope>NUCLEOTIDE SEQUENCE</scope>
</reference>
<dbReference type="GO" id="GO:0016042">
    <property type="term" value="P:lipid catabolic process"/>
    <property type="evidence" value="ECO:0007669"/>
    <property type="project" value="TreeGrafter"/>
</dbReference>
<protein>
    <submittedName>
        <fullName evidence="7">Lipoprotein lipase</fullName>
    </submittedName>
</protein>
<dbReference type="SUPFAM" id="SSF53474">
    <property type="entry name" value="alpha/beta-Hydrolases"/>
    <property type="match status" value="1"/>
</dbReference>